<dbReference type="Proteomes" id="UP000515145">
    <property type="component" value="Chromosome 1"/>
</dbReference>
<comment type="subcellular location">
    <subcellularLocation>
        <location evidence="1">Cytoplasm</location>
    </subcellularLocation>
</comment>
<dbReference type="GO" id="GO:0032045">
    <property type="term" value="C:guanyl-nucleotide exchange factor complex"/>
    <property type="evidence" value="ECO:0007669"/>
    <property type="project" value="TreeGrafter"/>
</dbReference>
<dbReference type="InterPro" id="IPR037521">
    <property type="entry name" value="FLCN/SMCR8_DENN"/>
</dbReference>
<keyword evidence="4" id="KW-0072">Autophagy</keyword>
<name>A0A6P7IUN2_9TELE</name>
<feature type="compositionally biased region" description="Basic and acidic residues" evidence="6">
    <location>
        <begin position="620"/>
        <end position="643"/>
    </location>
</feature>
<dbReference type="RefSeq" id="XP_028264974.1">
    <property type="nucleotide sequence ID" value="XM_028409173.1"/>
</dbReference>
<keyword evidence="9" id="KW-1185">Reference proteome</keyword>
<dbReference type="GO" id="GO:0005085">
    <property type="term" value="F:guanyl-nucleotide exchange factor activity"/>
    <property type="evidence" value="ECO:0007669"/>
    <property type="project" value="UniProtKB-KW"/>
</dbReference>
<evidence type="ECO:0000256" key="5">
    <source>
        <dbReference type="ARBA" id="ARBA00038137"/>
    </source>
</evidence>
<feature type="region of interest" description="Disordered" evidence="6">
    <location>
        <begin position="331"/>
        <end position="354"/>
    </location>
</feature>
<evidence type="ECO:0000313" key="9">
    <source>
        <dbReference type="Proteomes" id="UP000515145"/>
    </source>
</evidence>
<proteinExistence type="inferred from homology"/>
<dbReference type="CTD" id="407723"/>
<evidence type="ECO:0000256" key="6">
    <source>
        <dbReference type="SAM" id="MobiDB-lite"/>
    </source>
</evidence>
<evidence type="ECO:0000256" key="4">
    <source>
        <dbReference type="ARBA" id="ARBA00023006"/>
    </source>
</evidence>
<organism evidence="9 10">
    <name type="scientific">Parambassis ranga</name>
    <name type="common">Indian glassy fish</name>
    <dbReference type="NCBI Taxonomy" id="210632"/>
    <lineage>
        <taxon>Eukaryota</taxon>
        <taxon>Metazoa</taxon>
        <taxon>Chordata</taxon>
        <taxon>Craniata</taxon>
        <taxon>Vertebrata</taxon>
        <taxon>Euteleostomi</taxon>
        <taxon>Actinopterygii</taxon>
        <taxon>Neopterygii</taxon>
        <taxon>Teleostei</taxon>
        <taxon>Neoteleostei</taxon>
        <taxon>Acanthomorphata</taxon>
        <taxon>Ovalentaria</taxon>
        <taxon>Ambassidae</taxon>
        <taxon>Parambassis</taxon>
    </lineage>
</organism>
<protein>
    <submittedName>
        <fullName evidence="10">Guanine nucleotide exchange protein smcr8b isoform X1</fullName>
    </submittedName>
</protein>
<keyword evidence="7" id="KW-0732">Signal</keyword>
<feature type="signal peptide" evidence="7">
    <location>
        <begin position="1"/>
        <end position="36"/>
    </location>
</feature>
<accession>A0A6P7IUN2</accession>
<dbReference type="Pfam" id="PF11704">
    <property type="entry name" value="Folliculin"/>
    <property type="match status" value="1"/>
</dbReference>
<sequence length="977" mass="108528">MCILFHGCRELRNRFVTLRLLLLLLFSEQLTHRGRATPAPSPRSRLISGLVSCSGGPPSPRSNWVKMIGSPDLLAFTGTEGFEEGEVDQEAHGLPEELSVPLFPAFHPWTSSAQFHRDFILVAEFSEQVGPKPVLTIPDDARVIGSFDLNHFSVRIMSVDYQASGPSNVPSSSSSSSSGPRLNFSEDSKVILGDSAEDAFAYVHHVTLYDLEARGMVRPFCMAYVCSDQAKLMESFSELSVCFSRASDSLKTGNRQAFSMELQRKLQKLEYRRLSLLQENSENGFAESELKSDELEAVERLIHNHRDLLRQVTSYPNRKLKQPDFLPYDPADSLTDPIASLPSQPGSSFSTSPSCRSEHHLKPLQELCNAYFLSLMKDQLADTERRLRGDRSVLQTSRVIHSLSRRLTLTNFLFELWSPEEAEEEDRESPEMELQSATASKTGAEAFQSEPQSLESFFSCVEEISIKLEAGEARMMTPDSSAATEMTGSVSSGDSIEILGTEKSFRTQRDVAGSDSRGMSFYRIQETQVRMMDTHIKRAAVDTGVRRVQAFARRANSEDSIEVLSTTESIFPDDLTAITEEEAEHQPLTNGIGNEDKPQTECKYDKVFQEEKTQSAATVVDKDESKEVVQEEEGCLDRDEPSQERMASAGVVVKEQVDAIKRTEVTDDNMMDKTSQLLPAYKTTELKPQGSEAQTLLAVPDLHVNFAPPTALAEVDRWPPPCAPLRLLSVDEASDCTSFTGSSDPPSPTQTINSRWDKRRRRKAGLRALRFIKQNSFSQHALFCLLSGRPLVVIGGDESLVRKLVGALSLFLPAPGPDSNAALPHLTTPLQLTDLLTWRLIGIHRSSSSSSSTILHSLTRYSRYLALLDLDQRTLRCPSYSGSLLSRLADPQTGISRGMTYLLHLESCLTALANQVLLYTFRPDGAEDENTVCSSECDFKVLHYLSDLTKQHHAGHGPPVLSFTYSSVPLHKNTYAT</sequence>
<feature type="region of interest" description="Disordered" evidence="6">
    <location>
        <begin position="614"/>
        <end position="646"/>
    </location>
</feature>
<keyword evidence="2" id="KW-0963">Cytoplasm</keyword>
<dbReference type="OrthoDB" id="2289278at2759"/>
<evidence type="ECO:0000256" key="3">
    <source>
        <dbReference type="ARBA" id="ARBA00022658"/>
    </source>
</evidence>
<dbReference type="GeneID" id="114438085"/>
<dbReference type="AlphaFoldDB" id="A0A6P7IUN2"/>
<evidence type="ECO:0000256" key="7">
    <source>
        <dbReference type="SAM" id="SignalP"/>
    </source>
</evidence>
<feature type="region of interest" description="Disordered" evidence="6">
    <location>
        <begin position="420"/>
        <end position="450"/>
    </location>
</feature>
<dbReference type="PROSITE" id="PS51834">
    <property type="entry name" value="DENN_FLCN_SMCR8"/>
    <property type="match status" value="1"/>
</dbReference>
<gene>
    <name evidence="10" type="primary">smcr8b</name>
</gene>
<dbReference type="PANTHER" id="PTHR31334:SF1">
    <property type="entry name" value="GUANINE NUCLEOTIDE EXCHANGE PROTEIN SMCR8"/>
    <property type="match status" value="1"/>
</dbReference>
<comment type="similarity">
    <text evidence="5">Belongs to the SMCR8 family.</text>
</comment>
<evidence type="ECO:0000256" key="2">
    <source>
        <dbReference type="ARBA" id="ARBA00022490"/>
    </source>
</evidence>
<feature type="compositionally biased region" description="Low complexity" evidence="6">
    <location>
        <begin position="340"/>
        <end position="354"/>
    </location>
</feature>
<evidence type="ECO:0000259" key="8">
    <source>
        <dbReference type="PROSITE" id="PS51834"/>
    </source>
</evidence>
<dbReference type="InParanoid" id="A0A6P7IUN2"/>
<dbReference type="GO" id="GO:0005096">
    <property type="term" value="F:GTPase activator activity"/>
    <property type="evidence" value="ECO:0007669"/>
    <property type="project" value="InterPro"/>
</dbReference>
<evidence type="ECO:0000256" key="1">
    <source>
        <dbReference type="ARBA" id="ARBA00004496"/>
    </source>
</evidence>
<dbReference type="InterPro" id="IPR037520">
    <property type="entry name" value="Folliculin/SMCR8_longin"/>
</dbReference>
<dbReference type="GO" id="GO:0005737">
    <property type="term" value="C:cytoplasm"/>
    <property type="evidence" value="ECO:0007669"/>
    <property type="project" value="UniProtKB-SubCell"/>
</dbReference>
<evidence type="ECO:0000313" key="10">
    <source>
        <dbReference type="RefSeq" id="XP_028264974.1"/>
    </source>
</evidence>
<dbReference type="GO" id="GO:0006914">
    <property type="term" value="P:autophagy"/>
    <property type="evidence" value="ECO:0007669"/>
    <property type="project" value="UniProtKB-KW"/>
</dbReference>
<reference evidence="10" key="1">
    <citation type="submission" date="2025-08" db="UniProtKB">
        <authorList>
            <consortium name="RefSeq"/>
        </authorList>
    </citation>
    <scope>IDENTIFICATION</scope>
</reference>
<dbReference type="PANTHER" id="PTHR31334">
    <property type="entry name" value="SMITH-MAGENIS SYNDROME REGION GENE 8 PROTEIN"/>
    <property type="match status" value="1"/>
</dbReference>
<feature type="chain" id="PRO_5028163258" evidence="7">
    <location>
        <begin position="37"/>
        <end position="977"/>
    </location>
</feature>
<feature type="domain" description="UDENN FLCN/SMCR8-type" evidence="8">
    <location>
        <begin position="110"/>
        <end position="950"/>
    </location>
</feature>
<keyword evidence="3" id="KW-0344">Guanine-nucleotide releasing factor</keyword>